<feature type="region of interest" description="Disordered" evidence="1">
    <location>
        <begin position="1"/>
        <end position="32"/>
    </location>
</feature>
<reference evidence="2" key="1">
    <citation type="submission" date="2022-04" db="EMBL/GenBank/DDBJ databases">
        <title>Carnegiea gigantea Genome sequencing and assembly v2.</title>
        <authorList>
            <person name="Copetti D."/>
            <person name="Sanderson M.J."/>
            <person name="Burquez A."/>
            <person name="Wojciechowski M.F."/>
        </authorList>
    </citation>
    <scope>NUCLEOTIDE SEQUENCE</scope>
    <source>
        <strain evidence="2">SGP5-SGP5p</strain>
        <tissue evidence="2">Aerial part</tissue>
    </source>
</reference>
<keyword evidence="3" id="KW-1185">Reference proteome</keyword>
<dbReference type="Proteomes" id="UP001153076">
    <property type="component" value="Unassembled WGS sequence"/>
</dbReference>
<organism evidence="2 3">
    <name type="scientific">Carnegiea gigantea</name>
    <dbReference type="NCBI Taxonomy" id="171969"/>
    <lineage>
        <taxon>Eukaryota</taxon>
        <taxon>Viridiplantae</taxon>
        <taxon>Streptophyta</taxon>
        <taxon>Embryophyta</taxon>
        <taxon>Tracheophyta</taxon>
        <taxon>Spermatophyta</taxon>
        <taxon>Magnoliopsida</taxon>
        <taxon>eudicotyledons</taxon>
        <taxon>Gunneridae</taxon>
        <taxon>Pentapetalae</taxon>
        <taxon>Caryophyllales</taxon>
        <taxon>Cactineae</taxon>
        <taxon>Cactaceae</taxon>
        <taxon>Cactoideae</taxon>
        <taxon>Echinocereeae</taxon>
        <taxon>Carnegiea</taxon>
    </lineage>
</organism>
<proteinExistence type="predicted"/>
<dbReference type="AlphaFoldDB" id="A0A9Q1QBJ2"/>
<evidence type="ECO:0000313" key="3">
    <source>
        <dbReference type="Proteomes" id="UP001153076"/>
    </source>
</evidence>
<name>A0A9Q1QBJ2_9CARY</name>
<feature type="compositionally biased region" description="Polar residues" evidence="1">
    <location>
        <begin position="1"/>
        <end position="10"/>
    </location>
</feature>
<sequence length="175" mass="19829">MMQQLSNTAVQEGHTSDVEPSNNSDSEVNDPTCECKEVDHENEGIEVKEEVGCASKKRTYQKAFITRMSTHSFSSLVAQLNEAQAEAVRSIGFASFLKFDVKQIPGKFSKWLVENFDPYAKFSVTAFDVHATLGVRLEGMKIIKITRSSMDDEYDEVHAMWQKEWKLQKNAPELT</sequence>
<accession>A0A9Q1QBJ2</accession>
<dbReference type="PANTHER" id="PTHR34835">
    <property type="entry name" value="OS07G0283600 PROTEIN-RELATED"/>
    <property type="match status" value="1"/>
</dbReference>
<dbReference type="EMBL" id="JAKOGI010000362">
    <property type="protein sequence ID" value="KAJ8436153.1"/>
    <property type="molecule type" value="Genomic_DNA"/>
</dbReference>
<evidence type="ECO:0000256" key="1">
    <source>
        <dbReference type="SAM" id="MobiDB-lite"/>
    </source>
</evidence>
<comment type="caution">
    <text evidence="2">The sequence shown here is derived from an EMBL/GenBank/DDBJ whole genome shotgun (WGS) entry which is preliminary data.</text>
</comment>
<evidence type="ECO:0000313" key="2">
    <source>
        <dbReference type="EMBL" id="KAJ8436153.1"/>
    </source>
</evidence>
<protein>
    <submittedName>
        <fullName evidence="2">Uncharacterized protein</fullName>
    </submittedName>
</protein>
<dbReference type="PANTHER" id="PTHR34835:SF82">
    <property type="entry name" value="OS01G0826651 PROTEIN"/>
    <property type="match status" value="1"/>
</dbReference>
<gene>
    <name evidence="2" type="ORF">Cgig2_029765</name>
</gene>